<accession>A0A1D6L1N4</accession>
<protein>
    <submittedName>
        <fullName evidence="1 2">Uncharacterized protein</fullName>
    </submittedName>
</protein>
<reference evidence="2" key="2">
    <citation type="submission" date="2019-07" db="EMBL/GenBank/DDBJ databases">
        <authorList>
            <person name="Seetharam A."/>
            <person name="Woodhouse M."/>
            <person name="Cannon E."/>
        </authorList>
    </citation>
    <scope>NUCLEOTIDE SEQUENCE [LARGE SCALE GENOMIC DNA]</scope>
    <source>
        <strain evidence="2">cv. B73</strain>
    </source>
</reference>
<reference evidence="1 3" key="1">
    <citation type="submission" date="2015-12" db="EMBL/GenBank/DDBJ databases">
        <title>Update maize B73 reference genome by single molecule sequencing technologies.</title>
        <authorList>
            <consortium name="Maize Genome Sequencing Project"/>
            <person name="Ware D."/>
        </authorList>
    </citation>
    <scope>NUCLEOTIDE SEQUENCE [LARGE SCALE GENOMIC DNA]</scope>
    <source>
        <strain evidence="3">cv. B73</strain>
        <tissue evidence="1">Seedling</tissue>
    </source>
</reference>
<organism evidence="1">
    <name type="scientific">Zea mays</name>
    <name type="common">Maize</name>
    <dbReference type="NCBI Taxonomy" id="4577"/>
    <lineage>
        <taxon>Eukaryota</taxon>
        <taxon>Viridiplantae</taxon>
        <taxon>Streptophyta</taxon>
        <taxon>Embryophyta</taxon>
        <taxon>Tracheophyta</taxon>
        <taxon>Spermatophyta</taxon>
        <taxon>Magnoliopsida</taxon>
        <taxon>Liliopsida</taxon>
        <taxon>Poales</taxon>
        <taxon>Poaceae</taxon>
        <taxon>PACMAD clade</taxon>
        <taxon>Panicoideae</taxon>
        <taxon>Andropogonodae</taxon>
        <taxon>Andropogoneae</taxon>
        <taxon>Tripsacinae</taxon>
        <taxon>Zea</taxon>
    </lineage>
</organism>
<evidence type="ECO:0000313" key="1">
    <source>
        <dbReference type="EMBL" id="ONM08439.1"/>
    </source>
</evidence>
<dbReference type="PaxDb" id="4577-AC197835.3_FGP001"/>
<dbReference type="EnsemblPlants" id="Zm00001eb054640_T001">
    <property type="protein sequence ID" value="Zm00001eb054640_P001"/>
    <property type="gene ID" value="Zm00001eb054640"/>
</dbReference>
<dbReference type="AlphaFoldDB" id="A0A1D6L1N4"/>
<sequence>MDRVDSSAFASMGPIEGYDNEKDPCRGRPLRLCASHLCPASSTLTLDLSVPSSVSGHVARIASVVGRTALSTSSRHQQRTATLAWRCTCACSPLLLERAPSSSINPVVISPHHTTQDAAEDETQLAALKRLSRSHPRLERDDDLAFIAFQKRFDEFPEPTEKGEHQRKERGSLLV</sequence>
<reference evidence="2" key="3">
    <citation type="submission" date="2021-05" db="UniProtKB">
        <authorList>
            <consortium name="EnsemblPlants"/>
        </authorList>
    </citation>
    <scope>IDENTIFICATION</scope>
    <source>
        <strain evidence="2">cv. B73</strain>
    </source>
</reference>
<dbReference type="EMBL" id="CM007647">
    <property type="protein sequence ID" value="ONM08439.1"/>
    <property type="molecule type" value="Genomic_DNA"/>
</dbReference>
<evidence type="ECO:0000313" key="2">
    <source>
        <dbReference type="EnsemblPlants" id="Zm00001eb054640_P001"/>
    </source>
</evidence>
<keyword evidence="3" id="KW-1185">Reference proteome</keyword>
<gene>
    <name evidence="1" type="ORF">ZEAMMB73_Zm00001d033703</name>
</gene>
<evidence type="ECO:0000313" key="3">
    <source>
        <dbReference type="Proteomes" id="UP000007305"/>
    </source>
</evidence>
<dbReference type="Proteomes" id="UP000007305">
    <property type="component" value="Chromosome 1"/>
</dbReference>
<name>A0A1D6L1N4_MAIZE</name>
<dbReference type="Gramene" id="Zm00001eb054640_T001">
    <property type="protein sequence ID" value="Zm00001eb054640_P001"/>
    <property type="gene ID" value="Zm00001eb054640"/>
</dbReference>
<proteinExistence type="predicted"/>